<gene>
    <name evidence="1" type="ORF">GW587_20465</name>
</gene>
<keyword evidence="2" id="KW-1185">Reference proteome</keyword>
<evidence type="ECO:0000313" key="1">
    <source>
        <dbReference type="EMBL" id="NGZ86623.1"/>
    </source>
</evidence>
<dbReference type="InterPro" id="IPR019658">
    <property type="entry name" value="DUF2515"/>
</dbReference>
<reference evidence="2" key="1">
    <citation type="submission" date="2023-07" db="EMBL/GenBank/DDBJ databases">
        <title>Duganella aceri sp. nov., isolated from tree sap.</title>
        <authorList>
            <person name="Kim I.S."/>
        </authorList>
    </citation>
    <scope>NUCLEOTIDE SEQUENCE [LARGE SCALE GENOMIC DNA]</scope>
    <source>
        <strain evidence="2">SAP-35</strain>
    </source>
</reference>
<accession>A0ABX0FQ61</accession>
<sequence length="310" mass="34630">MDVPILSCASVWLRVQKEAEAWITSGGKLIADPIQRNRQINKAYAQLWLADKRFQWAGLAAFASKQVGCGLLHAAGNIEKAQDEMRQNHARTDILNSSDGAAIDIMPSGISGSSAYMFQQLALGNTTLFLDIYPLHRFYMLRGAEHLANCLPERIAITQQVLWPVMKNKLEFGKPFNVIVNAFNLIDTNQIAKSVERLAYHEQINILQAAIYNDVAMRRALDANQFSWATGFPNGAAAEIELTLSSECRAKNDSYNIWFSKNKTAKLYHQDQRMAFVYAAAARFNAMLNSDNREALEASIQRIALDGGLK</sequence>
<dbReference type="Proteomes" id="UP000666369">
    <property type="component" value="Unassembled WGS sequence"/>
</dbReference>
<dbReference type="EMBL" id="JAADJT010000009">
    <property type="protein sequence ID" value="NGZ86623.1"/>
    <property type="molecule type" value="Genomic_DNA"/>
</dbReference>
<evidence type="ECO:0000313" key="2">
    <source>
        <dbReference type="Proteomes" id="UP000666369"/>
    </source>
</evidence>
<organism evidence="1 2">
    <name type="scientific">Duganella aceris</name>
    <dbReference type="NCBI Taxonomy" id="2703883"/>
    <lineage>
        <taxon>Bacteria</taxon>
        <taxon>Pseudomonadati</taxon>
        <taxon>Pseudomonadota</taxon>
        <taxon>Betaproteobacteria</taxon>
        <taxon>Burkholderiales</taxon>
        <taxon>Oxalobacteraceae</taxon>
        <taxon>Telluria group</taxon>
        <taxon>Duganella</taxon>
    </lineage>
</organism>
<protein>
    <submittedName>
        <fullName evidence="1">Uncharacterized protein</fullName>
    </submittedName>
</protein>
<name>A0ABX0FQ61_9BURK</name>
<dbReference type="Pfam" id="PF10720">
    <property type="entry name" value="DUF2515"/>
    <property type="match status" value="1"/>
</dbReference>
<proteinExistence type="predicted"/>
<comment type="caution">
    <text evidence="1">The sequence shown here is derived from an EMBL/GenBank/DDBJ whole genome shotgun (WGS) entry which is preliminary data.</text>
</comment>